<evidence type="ECO:0000256" key="3">
    <source>
        <dbReference type="ARBA" id="ARBA00035310"/>
    </source>
</evidence>
<dbReference type="GO" id="GO:0005737">
    <property type="term" value="C:cytoplasm"/>
    <property type="evidence" value="ECO:0007669"/>
    <property type="project" value="UniProtKB-ARBA"/>
</dbReference>
<sequence>MLMLKFQRVGRTNDPAFRIVVTEKKSKPKSGEHEILGSFHPKTKATNLKKERILYWLSVGAKATPRVHNLLVSNKVVEGKKIPIKIKSQIPNPKSQTNPKSE</sequence>
<name>A0A1G2LUE1_9BACT</name>
<dbReference type="InterPro" id="IPR023803">
    <property type="entry name" value="Ribosomal_bS16_dom_sf"/>
</dbReference>
<gene>
    <name evidence="4" type="ORF">A3G49_06300</name>
</gene>
<comment type="caution">
    <text evidence="4">The sequence shown here is derived from an EMBL/GenBank/DDBJ whole genome shotgun (WGS) entry which is preliminary data.</text>
</comment>
<dbReference type="Pfam" id="PF00886">
    <property type="entry name" value="Ribosomal_S16"/>
    <property type="match status" value="1"/>
</dbReference>
<evidence type="ECO:0000256" key="2">
    <source>
        <dbReference type="ARBA" id="ARBA00023274"/>
    </source>
</evidence>
<organism evidence="4 5">
    <name type="scientific">Candidatus Sungbacteria bacterium RIFCSPLOWO2_12_FULL_41_11</name>
    <dbReference type="NCBI Taxonomy" id="1802286"/>
    <lineage>
        <taxon>Bacteria</taxon>
        <taxon>Candidatus Sungiibacteriota</taxon>
    </lineage>
</organism>
<dbReference type="NCBIfam" id="TIGR00002">
    <property type="entry name" value="S16"/>
    <property type="match status" value="1"/>
</dbReference>
<accession>A0A1G2LUE1</accession>
<dbReference type="EMBL" id="MHQY01000007">
    <property type="protein sequence ID" value="OHA14431.1"/>
    <property type="molecule type" value="Genomic_DNA"/>
</dbReference>
<keyword evidence="1 4" id="KW-0689">Ribosomal protein</keyword>
<dbReference type="Proteomes" id="UP000177171">
    <property type="component" value="Unassembled WGS sequence"/>
</dbReference>
<keyword evidence="2" id="KW-0687">Ribonucleoprotein</keyword>
<reference evidence="4 5" key="1">
    <citation type="journal article" date="2016" name="Nat. Commun.">
        <title>Thousands of microbial genomes shed light on interconnected biogeochemical processes in an aquifer system.</title>
        <authorList>
            <person name="Anantharaman K."/>
            <person name="Brown C.T."/>
            <person name="Hug L.A."/>
            <person name="Sharon I."/>
            <person name="Castelle C.J."/>
            <person name="Probst A.J."/>
            <person name="Thomas B.C."/>
            <person name="Singh A."/>
            <person name="Wilkins M.J."/>
            <person name="Karaoz U."/>
            <person name="Brodie E.L."/>
            <person name="Williams K.H."/>
            <person name="Hubbard S.S."/>
            <person name="Banfield J.F."/>
        </authorList>
    </citation>
    <scope>NUCLEOTIDE SEQUENCE [LARGE SCALE GENOMIC DNA]</scope>
</reference>
<dbReference type="GO" id="GO:0006412">
    <property type="term" value="P:translation"/>
    <property type="evidence" value="ECO:0007669"/>
    <property type="project" value="InterPro"/>
</dbReference>
<dbReference type="AlphaFoldDB" id="A0A1G2LUE1"/>
<dbReference type="PANTHER" id="PTHR12919:SF20">
    <property type="entry name" value="SMALL RIBOSOMAL SUBUNIT PROTEIN BS16M"/>
    <property type="match status" value="1"/>
</dbReference>
<dbReference type="SUPFAM" id="SSF54565">
    <property type="entry name" value="Ribosomal protein S16"/>
    <property type="match status" value="1"/>
</dbReference>
<proteinExistence type="predicted"/>
<dbReference type="GO" id="GO:0003735">
    <property type="term" value="F:structural constituent of ribosome"/>
    <property type="evidence" value="ECO:0007669"/>
    <property type="project" value="InterPro"/>
</dbReference>
<protein>
    <recommendedName>
        <fullName evidence="3">30S ribosomal protein S16</fullName>
    </recommendedName>
</protein>
<evidence type="ECO:0000313" key="5">
    <source>
        <dbReference type="Proteomes" id="UP000177171"/>
    </source>
</evidence>
<dbReference type="PANTHER" id="PTHR12919">
    <property type="entry name" value="30S RIBOSOMAL PROTEIN S16"/>
    <property type="match status" value="1"/>
</dbReference>
<evidence type="ECO:0000256" key="1">
    <source>
        <dbReference type="ARBA" id="ARBA00022980"/>
    </source>
</evidence>
<dbReference type="Gene3D" id="3.30.1320.10">
    <property type="match status" value="1"/>
</dbReference>
<evidence type="ECO:0000313" key="4">
    <source>
        <dbReference type="EMBL" id="OHA14431.1"/>
    </source>
</evidence>
<dbReference type="GO" id="GO:0015935">
    <property type="term" value="C:small ribosomal subunit"/>
    <property type="evidence" value="ECO:0007669"/>
    <property type="project" value="TreeGrafter"/>
</dbReference>
<dbReference type="InterPro" id="IPR000307">
    <property type="entry name" value="Ribosomal_bS16"/>
</dbReference>